<evidence type="ECO:0000256" key="1">
    <source>
        <dbReference type="SAM" id="Phobius"/>
    </source>
</evidence>
<keyword evidence="1" id="KW-0812">Transmembrane</keyword>
<protein>
    <recommendedName>
        <fullName evidence="3">Transmembrane protein</fullName>
    </recommendedName>
</protein>
<reference evidence="2" key="1">
    <citation type="submission" date="2019-08" db="EMBL/GenBank/DDBJ databases">
        <title>Reference gene set and small RNA set construction with multiple tissues from Davidia involucrata Baill.</title>
        <authorList>
            <person name="Yang H."/>
            <person name="Zhou C."/>
            <person name="Li G."/>
            <person name="Wang J."/>
            <person name="Gao P."/>
            <person name="Wang M."/>
            <person name="Wang R."/>
            <person name="Zhao Y."/>
        </authorList>
    </citation>
    <scope>NUCLEOTIDE SEQUENCE</scope>
    <source>
        <tissue evidence="2">Mixed with DoveR01_LX</tissue>
    </source>
</reference>
<gene>
    <name evidence="2" type="ORF">Din_043234</name>
</gene>
<feature type="transmembrane region" description="Helical" evidence="1">
    <location>
        <begin position="139"/>
        <end position="161"/>
    </location>
</feature>
<dbReference type="EMBL" id="GHES01043234">
    <property type="protein sequence ID" value="MPA73793.1"/>
    <property type="molecule type" value="Transcribed_RNA"/>
</dbReference>
<accession>A0A5B7C393</accession>
<keyword evidence="1" id="KW-0472">Membrane</keyword>
<evidence type="ECO:0000313" key="2">
    <source>
        <dbReference type="EMBL" id="MPA73793.1"/>
    </source>
</evidence>
<feature type="transmembrane region" description="Helical" evidence="1">
    <location>
        <begin position="181"/>
        <end position="201"/>
    </location>
</feature>
<feature type="transmembrane region" description="Helical" evidence="1">
    <location>
        <begin position="30"/>
        <end position="50"/>
    </location>
</feature>
<organism evidence="2">
    <name type="scientific">Davidia involucrata</name>
    <name type="common">Dove tree</name>
    <dbReference type="NCBI Taxonomy" id="16924"/>
    <lineage>
        <taxon>Eukaryota</taxon>
        <taxon>Viridiplantae</taxon>
        <taxon>Streptophyta</taxon>
        <taxon>Embryophyta</taxon>
        <taxon>Tracheophyta</taxon>
        <taxon>Spermatophyta</taxon>
        <taxon>Magnoliopsida</taxon>
        <taxon>eudicotyledons</taxon>
        <taxon>Gunneridae</taxon>
        <taxon>Pentapetalae</taxon>
        <taxon>asterids</taxon>
        <taxon>Cornales</taxon>
        <taxon>Nyssaceae</taxon>
        <taxon>Davidia</taxon>
    </lineage>
</organism>
<feature type="transmembrane region" description="Helical" evidence="1">
    <location>
        <begin position="70"/>
        <end position="92"/>
    </location>
</feature>
<evidence type="ECO:0008006" key="3">
    <source>
        <dbReference type="Google" id="ProtNLM"/>
    </source>
</evidence>
<sequence>MSESENSILCEKEMKVLSCEQGRSWSAEVWLLLAVISSGNGFLIAFSCFLECPRAWFATVICINVYRLVFNIKPTMPIILDLGVSLLLQWVICLGDLGWKWALSMAFVLNIEIFSICYFSSLLRKYMHQKRLQPASRPLVSLIYPLSPSLFMLAFFAIYILNGGLLMMTWFYPSNSKLYHVYHDLVGVILVLESLVFLSCYKCLNSGRNASTQGGGHTSRA</sequence>
<name>A0A5B7C393_DAVIN</name>
<feature type="transmembrane region" description="Helical" evidence="1">
    <location>
        <begin position="98"/>
        <end position="119"/>
    </location>
</feature>
<dbReference type="AlphaFoldDB" id="A0A5B7C393"/>
<keyword evidence="1" id="KW-1133">Transmembrane helix</keyword>
<proteinExistence type="predicted"/>